<dbReference type="InterPro" id="IPR058278">
    <property type="entry name" value="DUF7972"/>
</dbReference>
<evidence type="ECO:0000313" key="3">
    <source>
        <dbReference type="Proteomes" id="UP000017840"/>
    </source>
</evidence>
<sequence length="342" mass="37494">MRAVLLEADRLTVTAALSAAIFSFLLVAGVLWPFEMQDLLTETRAVQTLFNTLLSGTILLVSIVVSINSIVISQELGPLRSQYDRIDDTLAFQSEVEEFAAAGVSPAEPVEFLEFIIRSLREDATALRESAADDPADLREALETYADDVLDRLDVVSTTLDRSNARIPRALLAGLEYQYARHIHGARHVRAAFDDRLSGAERDRLDDVVETLKFFAAGREYFKTLYFKQELASLSSWLLYVSLPSIVFTSYVLLAIDAGLLPTTTVFGVSRHLLYVSIAYTVALAPFVLLTSFVLRIAAVSKRSVAAGAFALRDDPLGGDRLPVSAEVEAAGRSDPESDADR</sequence>
<accession>V4HIH6</accession>
<name>V4HIH6_9EURY</name>
<proteinExistence type="predicted"/>
<dbReference type="Proteomes" id="UP000017840">
    <property type="component" value="Unassembled WGS sequence"/>
</dbReference>
<dbReference type="STRING" id="1324957.K933_03440"/>
<feature type="transmembrane region" description="Helical" evidence="1">
    <location>
        <begin position="273"/>
        <end position="295"/>
    </location>
</feature>
<organism evidence="2 3">
    <name type="scientific">Candidatus Halobonum tyrrellensis G22</name>
    <dbReference type="NCBI Taxonomy" id="1324957"/>
    <lineage>
        <taxon>Archaea</taxon>
        <taxon>Methanobacteriati</taxon>
        <taxon>Methanobacteriota</taxon>
        <taxon>Stenosarchaea group</taxon>
        <taxon>Halobacteria</taxon>
        <taxon>Halobacteriales</taxon>
        <taxon>Haloferacaceae</taxon>
        <taxon>Candidatus Halobonum</taxon>
    </lineage>
</organism>
<dbReference type="AlphaFoldDB" id="V4HIH6"/>
<feature type="transmembrane region" description="Helical" evidence="1">
    <location>
        <begin position="12"/>
        <end position="32"/>
    </location>
</feature>
<keyword evidence="1" id="KW-1133">Transmembrane helix</keyword>
<dbReference type="EMBL" id="ASGZ01000008">
    <property type="protein sequence ID" value="ESP89578.1"/>
    <property type="molecule type" value="Genomic_DNA"/>
</dbReference>
<keyword evidence="3" id="KW-1185">Reference proteome</keyword>
<dbReference type="Pfam" id="PF25927">
    <property type="entry name" value="DUF7972"/>
    <property type="match status" value="1"/>
</dbReference>
<comment type="caution">
    <text evidence="2">The sequence shown here is derived from an EMBL/GenBank/DDBJ whole genome shotgun (WGS) entry which is preliminary data.</text>
</comment>
<feature type="transmembrane region" description="Helical" evidence="1">
    <location>
        <begin position="237"/>
        <end position="261"/>
    </location>
</feature>
<keyword evidence="1" id="KW-0472">Membrane</keyword>
<dbReference type="eggNOG" id="arCOG08131">
    <property type="taxonomic scope" value="Archaea"/>
</dbReference>
<reference evidence="2 3" key="1">
    <citation type="journal article" date="2013" name="Genome Announc.">
        <title>Draft Genome Sequence of 'Candidatus Halobonum tyrrellensis' Strain G22, Isolated from the Hypersaline Waters of Lake Tyrrell, Australia.</title>
        <authorList>
            <person name="Ugalde J.A."/>
            <person name="Narasingarao P."/>
            <person name="Kuo S."/>
            <person name="Podell S."/>
            <person name="Allen E.E."/>
        </authorList>
    </citation>
    <scope>NUCLEOTIDE SEQUENCE [LARGE SCALE GENOMIC DNA]</scope>
    <source>
        <strain evidence="2 3">G22</strain>
    </source>
</reference>
<feature type="transmembrane region" description="Helical" evidence="1">
    <location>
        <begin position="52"/>
        <end position="72"/>
    </location>
</feature>
<gene>
    <name evidence="2" type="ORF">K933_03440</name>
</gene>
<keyword evidence="1" id="KW-0812">Transmembrane</keyword>
<evidence type="ECO:0000313" key="2">
    <source>
        <dbReference type="EMBL" id="ESP89578.1"/>
    </source>
</evidence>
<protein>
    <submittedName>
        <fullName evidence="2">Uncharacterized protein</fullName>
    </submittedName>
</protein>
<evidence type="ECO:0000256" key="1">
    <source>
        <dbReference type="SAM" id="Phobius"/>
    </source>
</evidence>